<sequence length="65" mass="6906">MTFRAKKASLIAGLSSIQPLYAAYGIDFNVLRELPANNNPSMQRQVASGAVCSLANGTTIYATID</sequence>
<protein>
    <submittedName>
        <fullName evidence="2">Uncharacterized protein</fullName>
    </submittedName>
</protein>
<dbReference type="EMBL" id="CACVAT010000429">
    <property type="protein sequence ID" value="CAA6826675.1"/>
    <property type="molecule type" value="Genomic_DNA"/>
</dbReference>
<evidence type="ECO:0000313" key="2">
    <source>
        <dbReference type="EMBL" id="CAA6826675.1"/>
    </source>
</evidence>
<keyword evidence="1" id="KW-0732">Signal</keyword>
<dbReference type="AlphaFoldDB" id="A0A6S6U4P2"/>
<evidence type="ECO:0000256" key="1">
    <source>
        <dbReference type="SAM" id="SignalP"/>
    </source>
</evidence>
<proteinExistence type="predicted"/>
<accession>A0A6S6U4P2</accession>
<feature type="chain" id="PRO_5027952151" evidence="1">
    <location>
        <begin position="23"/>
        <end position="65"/>
    </location>
</feature>
<name>A0A6S6U4P2_9GAMM</name>
<gene>
    <name evidence="2" type="ORF">HELGO_WM46490</name>
</gene>
<feature type="signal peptide" evidence="1">
    <location>
        <begin position="1"/>
        <end position="22"/>
    </location>
</feature>
<reference evidence="2" key="1">
    <citation type="submission" date="2020-01" db="EMBL/GenBank/DDBJ databases">
        <authorList>
            <person name="Meier V. D."/>
            <person name="Meier V D."/>
        </authorList>
    </citation>
    <scope>NUCLEOTIDE SEQUENCE</scope>
    <source>
        <strain evidence="2">HLG_WM_MAG_09</strain>
    </source>
</reference>
<organism evidence="2">
    <name type="scientific">uncultured Thiotrichaceae bacterium</name>
    <dbReference type="NCBI Taxonomy" id="298394"/>
    <lineage>
        <taxon>Bacteria</taxon>
        <taxon>Pseudomonadati</taxon>
        <taxon>Pseudomonadota</taxon>
        <taxon>Gammaproteobacteria</taxon>
        <taxon>Thiotrichales</taxon>
        <taxon>Thiotrichaceae</taxon>
        <taxon>environmental samples</taxon>
    </lineage>
</organism>